<dbReference type="InterPro" id="IPR015248">
    <property type="entry name" value="UQCRFS1_N"/>
</dbReference>
<keyword evidence="6" id="KW-1133">Transmembrane helix</keyword>
<organism evidence="14 15">
    <name type="scientific">Ridgeia piscesae</name>
    <name type="common">Tubeworm</name>
    <dbReference type="NCBI Taxonomy" id="27915"/>
    <lineage>
        <taxon>Eukaryota</taxon>
        <taxon>Metazoa</taxon>
        <taxon>Spiralia</taxon>
        <taxon>Lophotrochozoa</taxon>
        <taxon>Annelida</taxon>
        <taxon>Polychaeta</taxon>
        <taxon>Sedentaria</taxon>
        <taxon>Canalipalpata</taxon>
        <taxon>Sabellida</taxon>
        <taxon>Siboglinidae</taxon>
        <taxon>Ridgeia</taxon>
    </lineage>
</organism>
<dbReference type="GO" id="GO:0016020">
    <property type="term" value="C:membrane"/>
    <property type="evidence" value="ECO:0007669"/>
    <property type="project" value="UniProtKB-SubCell"/>
</dbReference>
<comment type="caution">
    <text evidence="14">The sequence shown here is derived from an EMBL/GenBank/DDBJ whole genome shotgun (WGS) entry which is preliminary data.</text>
</comment>
<dbReference type="Proteomes" id="UP001209878">
    <property type="component" value="Unassembled WGS sequence"/>
</dbReference>
<dbReference type="Gene3D" id="2.102.10.10">
    <property type="entry name" value="Rieske [2Fe-2S] iron-sulphur domain"/>
    <property type="match status" value="2"/>
</dbReference>
<keyword evidence="7" id="KW-0408">Iron</keyword>
<feature type="domain" description="Rieske" evidence="13">
    <location>
        <begin position="184"/>
        <end position="275"/>
    </location>
</feature>
<evidence type="ECO:0000313" key="15">
    <source>
        <dbReference type="Proteomes" id="UP001209878"/>
    </source>
</evidence>
<keyword evidence="10" id="KW-1015">Disulfide bond</keyword>
<dbReference type="Pfam" id="PF09165">
    <property type="entry name" value="Ubiq-Cytc-red_N"/>
    <property type="match status" value="1"/>
</dbReference>
<dbReference type="Gene3D" id="1.20.5.270">
    <property type="entry name" value="Ubiquinol cytochrome reductase, transmembrane domain"/>
    <property type="match status" value="2"/>
</dbReference>
<dbReference type="Pfam" id="PF00355">
    <property type="entry name" value="Rieske"/>
    <property type="match status" value="1"/>
</dbReference>
<keyword evidence="8" id="KW-0411">Iron-sulfur</keyword>
<proteinExistence type="inferred from homology"/>
<evidence type="ECO:0000256" key="1">
    <source>
        <dbReference type="ARBA" id="ARBA00004167"/>
    </source>
</evidence>
<dbReference type="PRINTS" id="PR00162">
    <property type="entry name" value="RIESKE"/>
</dbReference>
<dbReference type="InterPro" id="IPR036922">
    <property type="entry name" value="Rieske_2Fe-2S_sf"/>
</dbReference>
<dbReference type="GO" id="GO:0046872">
    <property type="term" value="F:metal ion binding"/>
    <property type="evidence" value="ECO:0007669"/>
    <property type="project" value="UniProtKB-KW"/>
</dbReference>
<dbReference type="EMBL" id="JAODUO010000199">
    <property type="protein sequence ID" value="KAK2186480.1"/>
    <property type="molecule type" value="Genomic_DNA"/>
</dbReference>
<evidence type="ECO:0000313" key="14">
    <source>
        <dbReference type="EMBL" id="KAK2186480.1"/>
    </source>
</evidence>
<feature type="region of interest" description="Disordered" evidence="12">
    <location>
        <begin position="395"/>
        <end position="414"/>
    </location>
</feature>
<keyword evidence="5" id="KW-0479">Metal-binding</keyword>
<evidence type="ECO:0000256" key="4">
    <source>
        <dbReference type="ARBA" id="ARBA00022714"/>
    </source>
</evidence>
<dbReference type="GO" id="GO:0008121">
    <property type="term" value="F:quinol-cytochrome-c reductase activity"/>
    <property type="evidence" value="ECO:0007669"/>
    <property type="project" value="InterPro"/>
</dbReference>
<protein>
    <recommendedName>
        <fullName evidence="13">Rieske domain-containing protein</fullName>
    </recommendedName>
</protein>
<dbReference type="PROSITE" id="PS51296">
    <property type="entry name" value="RIESKE"/>
    <property type="match status" value="1"/>
</dbReference>
<evidence type="ECO:0000256" key="8">
    <source>
        <dbReference type="ARBA" id="ARBA00023014"/>
    </source>
</evidence>
<dbReference type="NCBIfam" id="TIGR01416">
    <property type="entry name" value="Rieske_proteo"/>
    <property type="match status" value="1"/>
</dbReference>
<evidence type="ECO:0000256" key="9">
    <source>
        <dbReference type="ARBA" id="ARBA00023136"/>
    </source>
</evidence>
<dbReference type="InterPro" id="IPR037008">
    <property type="entry name" value="bc1_Rieske_TM_sf"/>
</dbReference>
<dbReference type="Pfam" id="PF02921">
    <property type="entry name" value="UCR_TM"/>
    <property type="match status" value="2"/>
</dbReference>
<dbReference type="Gene3D" id="2.10.210.10">
    <property type="entry name" value="Cytochrome Bc1 Complex, Chain I"/>
    <property type="match status" value="1"/>
</dbReference>
<dbReference type="GO" id="GO:0005739">
    <property type="term" value="C:mitochondrion"/>
    <property type="evidence" value="ECO:0007669"/>
    <property type="project" value="UniProtKB-ARBA"/>
</dbReference>
<evidence type="ECO:0000259" key="13">
    <source>
        <dbReference type="PROSITE" id="PS51296"/>
    </source>
</evidence>
<dbReference type="GO" id="GO:0051537">
    <property type="term" value="F:2 iron, 2 sulfur cluster binding"/>
    <property type="evidence" value="ECO:0007669"/>
    <property type="project" value="UniProtKB-KW"/>
</dbReference>
<dbReference type="SUPFAM" id="SSF81502">
    <property type="entry name" value="ISP transmembrane anchor"/>
    <property type="match status" value="2"/>
</dbReference>
<dbReference type="FunFam" id="1.20.5.270:FF:000001">
    <property type="entry name" value="Cytochrome b-c1 complex subunit Rieske, mitochondrial"/>
    <property type="match status" value="1"/>
</dbReference>
<evidence type="ECO:0000256" key="12">
    <source>
        <dbReference type="SAM" id="MobiDB-lite"/>
    </source>
</evidence>
<dbReference type="AlphaFoldDB" id="A0AAD9P1Y4"/>
<reference evidence="14" key="1">
    <citation type="journal article" date="2023" name="Mol. Biol. Evol.">
        <title>Third-Generation Sequencing Reveals the Adaptive Role of the Epigenome in Three Deep-Sea Polychaetes.</title>
        <authorList>
            <person name="Perez M."/>
            <person name="Aroh O."/>
            <person name="Sun Y."/>
            <person name="Lan Y."/>
            <person name="Juniper S.K."/>
            <person name="Young C.R."/>
            <person name="Angers B."/>
            <person name="Qian P.Y."/>
        </authorList>
    </citation>
    <scope>NUCLEOTIDE SEQUENCE</scope>
    <source>
        <strain evidence="14">R07B-5</strain>
    </source>
</reference>
<feature type="compositionally biased region" description="Basic and acidic residues" evidence="12">
    <location>
        <begin position="398"/>
        <end position="414"/>
    </location>
</feature>
<sequence length="414" mass="45627">MLSFAVRSTSALTPALSATNQVVASKLKPLIPAFVQKGQQVFVQTPAEGKTSDALFALLPQGGCMNVAARSTVVSNFNQVRFAHTDLQVPDFSAYRRDGTKAVKGSAQNSEARKAFTYMMLAASCVPATYGAKAMVVEFVSSMSASADVLALAKIEVNLADIAEGKNVTFKWRNKPLFIRHRPAEEIAREEAVPLSDLRDQETDSQRVQKAEWLVVLGICTHLGCVPIANAGEYGGYYCPCHGSHYDASGRIRKGPAPTNLEIPPYIFTSETTITVGFYSKPHNDLPFPHKSFIEERRDSTNFPDKPASESADKRKLFTYVVLAAGLVPANYGIMNHVLQYVSCMTTAADVLALARMEIKLDSIPEGTNLVVKWRNKPLFIRHRTPEQIARMEAVSMDDLRDKEPDSQRVQRPE</sequence>
<gene>
    <name evidence="14" type="ORF">NP493_199g06088</name>
</gene>
<dbReference type="PANTHER" id="PTHR10134">
    <property type="entry name" value="CYTOCHROME B-C1 COMPLEX SUBUNIT RIESKE, MITOCHONDRIAL"/>
    <property type="match status" value="1"/>
</dbReference>
<comment type="subcellular location">
    <subcellularLocation>
        <location evidence="1">Membrane</location>
        <topology evidence="1">Single-pass membrane protein</topology>
    </subcellularLocation>
</comment>
<dbReference type="InterPro" id="IPR005805">
    <property type="entry name" value="Rieske_Fe-S_prot_C"/>
</dbReference>
<dbReference type="InterPro" id="IPR014349">
    <property type="entry name" value="Rieske_Fe-S_prot"/>
</dbReference>
<evidence type="ECO:0000256" key="2">
    <source>
        <dbReference type="ARBA" id="ARBA00010651"/>
    </source>
</evidence>
<comment type="cofactor">
    <cofactor evidence="11">
        <name>[2Fe-2S] cluster</name>
        <dbReference type="ChEBI" id="CHEBI:190135"/>
    </cofactor>
</comment>
<keyword evidence="15" id="KW-1185">Reference proteome</keyword>
<keyword evidence="4" id="KW-0001">2Fe-2S</keyword>
<dbReference type="FunFam" id="2.102.10.10:FF:000001">
    <property type="entry name" value="Cytochrome b-c1 complex subunit Rieske, mitochondrial"/>
    <property type="match status" value="1"/>
</dbReference>
<evidence type="ECO:0000256" key="6">
    <source>
        <dbReference type="ARBA" id="ARBA00022989"/>
    </source>
</evidence>
<dbReference type="SUPFAM" id="SSF50022">
    <property type="entry name" value="ISP domain"/>
    <property type="match status" value="2"/>
</dbReference>
<evidence type="ECO:0000256" key="10">
    <source>
        <dbReference type="ARBA" id="ARBA00023157"/>
    </source>
</evidence>
<keyword evidence="3" id="KW-0812">Transmembrane</keyword>
<evidence type="ECO:0000256" key="11">
    <source>
        <dbReference type="ARBA" id="ARBA00034078"/>
    </source>
</evidence>
<dbReference type="InterPro" id="IPR004192">
    <property type="entry name" value="Rieske_TM"/>
</dbReference>
<dbReference type="InterPro" id="IPR006317">
    <property type="entry name" value="Ubiquinol_cyt_c_Rdtase_Fe-S-su"/>
</dbReference>
<accession>A0AAD9P1Y4</accession>
<dbReference type="InterPro" id="IPR017941">
    <property type="entry name" value="Rieske_2Fe-2S"/>
</dbReference>
<dbReference type="CDD" id="cd03470">
    <property type="entry name" value="Rieske_cytochrome_bc1"/>
    <property type="match status" value="1"/>
</dbReference>
<name>A0AAD9P1Y4_RIDPI</name>
<keyword evidence="9" id="KW-0472">Membrane</keyword>
<comment type="similarity">
    <text evidence="2">Belongs to the Rieske iron-sulfur protein family.</text>
</comment>
<evidence type="ECO:0000256" key="7">
    <source>
        <dbReference type="ARBA" id="ARBA00023004"/>
    </source>
</evidence>
<evidence type="ECO:0000256" key="3">
    <source>
        <dbReference type="ARBA" id="ARBA00022692"/>
    </source>
</evidence>
<evidence type="ECO:0000256" key="5">
    <source>
        <dbReference type="ARBA" id="ARBA00022723"/>
    </source>
</evidence>